<keyword evidence="7 11" id="KW-0067">ATP-binding</keyword>
<comment type="catalytic activity">
    <reaction evidence="10">
        <text>L-tyrosyl-[protein] + ATP = O-phospho-L-tyrosyl-[protein] + ADP + H(+)</text>
        <dbReference type="Rhea" id="RHEA:10596"/>
        <dbReference type="Rhea" id="RHEA-COMP:10136"/>
        <dbReference type="Rhea" id="RHEA-COMP:20101"/>
        <dbReference type="ChEBI" id="CHEBI:15378"/>
        <dbReference type="ChEBI" id="CHEBI:30616"/>
        <dbReference type="ChEBI" id="CHEBI:46858"/>
        <dbReference type="ChEBI" id="CHEBI:61978"/>
        <dbReference type="ChEBI" id="CHEBI:456216"/>
        <dbReference type="EC" id="2.7.12.1"/>
    </reaction>
</comment>
<dbReference type="PANTHER" id="PTHR24058">
    <property type="entry name" value="DUAL SPECIFICITY PROTEIN KINASE"/>
    <property type="match status" value="1"/>
</dbReference>
<feature type="binding site" evidence="11">
    <location>
        <position position="205"/>
    </location>
    <ligand>
        <name>ATP</name>
        <dbReference type="ChEBI" id="CHEBI:30616"/>
    </ligand>
</feature>
<evidence type="ECO:0000256" key="6">
    <source>
        <dbReference type="ARBA" id="ARBA00022777"/>
    </source>
</evidence>
<organism evidence="14 15">
    <name type="scientific">Tritrichomonas musculus</name>
    <dbReference type="NCBI Taxonomy" id="1915356"/>
    <lineage>
        <taxon>Eukaryota</taxon>
        <taxon>Metamonada</taxon>
        <taxon>Parabasalia</taxon>
        <taxon>Tritrichomonadida</taxon>
        <taxon>Tritrichomonadidae</taxon>
        <taxon>Tritrichomonas</taxon>
    </lineage>
</organism>
<feature type="region of interest" description="Disordered" evidence="12">
    <location>
        <begin position="21"/>
        <end position="76"/>
    </location>
</feature>
<feature type="domain" description="Protein kinase" evidence="13">
    <location>
        <begin position="176"/>
        <end position="476"/>
    </location>
</feature>
<keyword evidence="4" id="KW-0808">Transferase</keyword>
<dbReference type="Proteomes" id="UP001470230">
    <property type="component" value="Unassembled WGS sequence"/>
</dbReference>
<comment type="caution">
    <text evidence="14">The sequence shown here is derived from an EMBL/GenBank/DDBJ whole genome shotgun (WGS) entry which is preliminary data.</text>
</comment>
<evidence type="ECO:0000256" key="7">
    <source>
        <dbReference type="ARBA" id="ARBA00022840"/>
    </source>
</evidence>
<dbReference type="SUPFAM" id="SSF56112">
    <property type="entry name" value="Protein kinase-like (PK-like)"/>
    <property type="match status" value="1"/>
</dbReference>
<reference evidence="14 15" key="1">
    <citation type="submission" date="2024-04" db="EMBL/GenBank/DDBJ databases">
        <title>Tritrichomonas musculus Genome.</title>
        <authorList>
            <person name="Alves-Ferreira E."/>
            <person name="Grigg M."/>
            <person name="Lorenzi H."/>
            <person name="Galac M."/>
        </authorList>
    </citation>
    <scope>NUCLEOTIDE SEQUENCE [LARGE SCALE GENOMIC DNA]</scope>
    <source>
        <strain evidence="14 15">EAF2021</strain>
    </source>
</reference>
<dbReference type="Gene3D" id="3.30.10.30">
    <property type="entry name" value="DYRK"/>
    <property type="match status" value="1"/>
</dbReference>
<evidence type="ECO:0000313" key="15">
    <source>
        <dbReference type="Proteomes" id="UP001470230"/>
    </source>
</evidence>
<sequence>MNKTDVKLPCPPPILGLSFRTNRKEIISPASPDRFPQTARIAPRKSHTTGRKQPQQLEPMTARPRPPDSLIEPEEETNPRFRFFIPPTYQQKNLPPRISPVVSNAPIDPNEAIEKYSTLLTPYEVTEILDFPEIYFVGFKNKKNDINISDLKSFGFDDFQNGYYKVQPGDHIIYRFEVQGLIGQGKHGQVYKCYDHKLHLQRAVKMIANTRRSSTQSKVEMTILSRLKKLHPEGIETAQIYFLFRQHMFVTFNILSKDVTQLMKLNDISTLSPRLVKCIAMDVLDQMKDYQSVGVTIHGQILPENILLVPDTNAEFKLIDFSNAILERNFPKDYEYEVPKGYMAPETILGLEVGEGFDMWCLGCLLVFLTTGKPLFEASDDANLLNEIIDLLGLPNDRIKKKIPAAKRQEFFDKNSGGIKKNLLDPSAPVRKEATMNLKMVLGTNDQEFVDFLLKIFTWDPDDRLTVDQALHLPYIANTESRMPEPNEEEEG</sequence>
<evidence type="ECO:0000256" key="5">
    <source>
        <dbReference type="ARBA" id="ARBA00022741"/>
    </source>
</evidence>
<dbReference type="PANTHER" id="PTHR24058:SF22">
    <property type="entry name" value="DUAL SPECIFICITY TYROSINE-PHOSPHORYLATION-REGULATED KINASE 4"/>
    <property type="match status" value="1"/>
</dbReference>
<dbReference type="InterPro" id="IPR042521">
    <property type="entry name" value="DYRK"/>
</dbReference>
<dbReference type="PROSITE" id="PS00107">
    <property type="entry name" value="PROTEIN_KINASE_ATP"/>
    <property type="match status" value="1"/>
</dbReference>
<evidence type="ECO:0000256" key="11">
    <source>
        <dbReference type="PROSITE-ProRule" id="PRU10141"/>
    </source>
</evidence>
<dbReference type="Gene3D" id="3.30.200.20">
    <property type="entry name" value="Phosphorylase Kinase, domain 1"/>
    <property type="match status" value="1"/>
</dbReference>
<evidence type="ECO:0000256" key="3">
    <source>
        <dbReference type="ARBA" id="ARBA00022527"/>
    </source>
</evidence>
<evidence type="ECO:0000256" key="10">
    <source>
        <dbReference type="ARBA" id="ARBA00051680"/>
    </source>
</evidence>
<evidence type="ECO:0000256" key="12">
    <source>
        <dbReference type="SAM" id="MobiDB-lite"/>
    </source>
</evidence>
<dbReference type="SMART" id="SM00220">
    <property type="entry name" value="S_TKc"/>
    <property type="match status" value="1"/>
</dbReference>
<dbReference type="EC" id="2.7.12.1" evidence="2"/>
<dbReference type="Pfam" id="PF00069">
    <property type="entry name" value="Pkinase"/>
    <property type="match status" value="1"/>
</dbReference>
<keyword evidence="3" id="KW-0723">Serine/threonine-protein kinase</keyword>
<dbReference type="InterPro" id="IPR000719">
    <property type="entry name" value="Prot_kinase_dom"/>
</dbReference>
<evidence type="ECO:0000313" key="14">
    <source>
        <dbReference type="EMBL" id="KAK8900336.1"/>
    </source>
</evidence>
<dbReference type="EMBL" id="JAPFFF010000001">
    <property type="protein sequence ID" value="KAK8900336.1"/>
    <property type="molecule type" value="Genomic_DNA"/>
</dbReference>
<dbReference type="Gene3D" id="1.10.510.10">
    <property type="entry name" value="Transferase(Phosphotransferase) domain 1"/>
    <property type="match status" value="1"/>
</dbReference>
<dbReference type="InterPro" id="IPR017441">
    <property type="entry name" value="Protein_kinase_ATP_BS"/>
</dbReference>
<evidence type="ECO:0000256" key="2">
    <source>
        <dbReference type="ARBA" id="ARBA00013203"/>
    </source>
</evidence>
<evidence type="ECO:0000256" key="4">
    <source>
        <dbReference type="ARBA" id="ARBA00022679"/>
    </source>
</evidence>
<keyword evidence="6" id="KW-0418">Kinase</keyword>
<name>A0ABR2LBI1_9EUKA</name>
<dbReference type="PROSITE" id="PS50011">
    <property type="entry name" value="PROTEIN_KINASE_DOM"/>
    <property type="match status" value="1"/>
</dbReference>
<evidence type="ECO:0000256" key="1">
    <source>
        <dbReference type="ARBA" id="ARBA00008867"/>
    </source>
</evidence>
<evidence type="ECO:0000256" key="8">
    <source>
        <dbReference type="ARBA" id="ARBA00049003"/>
    </source>
</evidence>
<dbReference type="InterPro" id="IPR050494">
    <property type="entry name" value="Ser_Thr_dual-spec_kinase"/>
</dbReference>
<keyword evidence="15" id="KW-1185">Reference proteome</keyword>
<comment type="catalytic activity">
    <reaction evidence="9">
        <text>L-threonyl-[protein] + ATP = O-phospho-L-threonyl-[protein] + ADP + H(+)</text>
        <dbReference type="Rhea" id="RHEA:46608"/>
        <dbReference type="Rhea" id="RHEA-COMP:11060"/>
        <dbReference type="Rhea" id="RHEA-COMP:11605"/>
        <dbReference type="ChEBI" id="CHEBI:15378"/>
        <dbReference type="ChEBI" id="CHEBI:30013"/>
        <dbReference type="ChEBI" id="CHEBI:30616"/>
        <dbReference type="ChEBI" id="CHEBI:61977"/>
        <dbReference type="ChEBI" id="CHEBI:456216"/>
        <dbReference type="EC" id="2.7.12.1"/>
    </reaction>
</comment>
<evidence type="ECO:0000259" key="13">
    <source>
        <dbReference type="PROSITE" id="PS50011"/>
    </source>
</evidence>
<accession>A0ABR2LBI1</accession>
<gene>
    <name evidence="14" type="ORF">M9Y10_002661</name>
</gene>
<dbReference type="InterPro" id="IPR011009">
    <property type="entry name" value="Kinase-like_dom_sf"/>
</dbReference>
<comment type="similarity">
    <text evidence="1">Belongs to the protein kinase superfamily. CMGC Ser/Thr protein kinase family. MNB/DYRK subfamily.</text>
</comment>
<proteinExistence type="inferred from homology"/>
<protein>
    <recommendedName>
        <fullName evidence="2">dual-specificity kinase</fullName>
        <ecNumber evidence="2">2.7.12.1</ecNumber>
    </recommendedName>
</protein>
<comment type="catalytic activity">
    <reaction evidence="8">
        <text>L-seryl-[protein] + ATP = O-phospho-L-seryl-[protein] + ADP + H(+)</text>
        <dbReference type="Rhea" id="RHEA:17989"/>
        <dbReference type="Rhea" id="RHEA-COMP:9863"/>
        <dbReference type="Rhea" id="RHEA-COMP:11604"/>
        <dbReference type="ChEBI" id="CHEBI:15378"/>
        <dbReference type="ChEBI" id="CHEBI:29999"/>
        <dbReference type="ChEBI" id="CHEBI:30616"/>
        <dbReference type="ChEBI" id="CHEBI:83421"/>
        <dbReference type="ChEBI" id="CHEBI:456216"/>
        <dbReference type="EC" id="2.7.12.1"/>
    </reaction>
</comment>
<evidence type="ECO:0000256" key="9">
    <source>
        <dbReference type="ARBA" id="ARBA00049308"/>
    </source>
</evidence>
<keyword evidence="5 11" id="KW-0547">Nucleotide-binding</keyword>